<feature type="transmembrane region" description="Helical" evidence="7">
    <location>
        <begin position="289"/>
        <end position="308"/>
    </location>
</feature>
<sequence length="440" mass="46399">MQELEPALPLPAAVPRRFAALRNRDSRPYLFTSGLSMMADNTEHVITYWVLWQTFHSPALVGFQIISHWLPFLLLSVWSGTLAEKYDCRKIIQAGQVLFMLVSAGWGTLFVTHSLTVWEACILLVLHGTAGSLWGPAEQLLLHDFVDRSELPSAIRLNATFQSLGILFGPVVGSALLLWLGPIAGIYVNVLLYLPMTLLMFRTRFTGHTRDAEARAAGAAAGVAADVSEPARVSLRDTLRVLRNVRSNHLIIAMIVISGLAAITIGNALPSSMPVFAARLGAGSEGDFTYGSLLFAMGLGGVVGGFLLEATGVIKPTLKAAVLSTVVFGGAIVAFALTGSYLLALVALLIAGVGEIASMSITQSVVQLEAPAVERGRTLGVYGMFASGLRTGGGVTLGVVGAALGVITAIGIFAGVLAVGALVAWWYAHRSRPRAAVPAA</sequence>
<keyword evidence="5 7" id="KW-1133">Transmembrane helix</keyword>
<evidence type="ECO:0000313" key="9">
    <source>
        <dbReference type="EMBL" id="RKR75281.1"/>
    </source>
</evidence>
<keyword evidence="6 7" id="KW-0472">Membrane</keyword>
<dbReference type="SUPFAM" id="SSF103473">
    <property type="entry name" value="MFS general substrate transporter"/>
    <property type="match status" value="1"/>
</dbReference>
<evidence type="ECO:0000256" key="5">
    <source>
        <dbReference type="ARBA" id="ARBA00022989"/>
    </source>
</evidence>
<name>A0A495IJ02_9MICO</name>
<dbReference type="AlphaFoldDB" id="A0A495IJ02"/>
<dbReference type="PANTHER" id="PTHR23513">
    <property type="entry name" value="INTEGRAL MEMBRANE EFFLUX PROTEIN-RELATED"/>
    <property type="match status" value="1"/>
</dbReference>
<evidence type="ECO:0000256" key="6">
    <source>
        <dbReference type="ARBA" id="ARBA00023136"/>
    </source>
</evidence>
<dbReference type="RefSeq" id="WP_121370094.1">
    <property type="nucleotide sequence ID" value="NZ_RBKS01000001.1"/>
</dbReference>
<evidence type="ECO:0000313" key="10">
    <source>
        <dbReference type="Proteomes" id="UP000280008"/>
    </source>
</evidence>
<organism evidence="9 10">
    <name type="scientific">Frondihabitans australicus</name>
    <dbReference type="NCBI Taxonomy" id="386892"/>
    <lineage>
        <taxon>Bacteria</taxon>
        <taxon>Bacillati</taxon>
        <taxon>Actinomycetota</taxon>
        <taxon>Actinomycetes</taxon>
        <taxon>Micrococcales</taxon>
        <taxon>Microbacteriaceae</taxon>
        <taxon>Frondihabitans</taxon>
    </lineage>
</organism>
<feature type="transmembrane region" description="Helical" evidence="7">
    <location>
        <begin position="250"/>
        <end position="269"/>
    </location>
</feature>
<feature type="domain" description="Major facilitator superfamily (MFS) profile" evidence="8">
    <location>
        <begin position="250"/>
        <end position="440"/>
    </location>
</feature>
<dbReference type="Proteomes" id="UP000280008">
    <property type="component" value="Unassembled WGS sequence"/>
</dbReference>
<feature type="transmembrane region" description="Helical" evidence="7">
    <location>
        <begin position="59"/>
        <end position="79"/>
    </location>
</feature>
<dbReference type="EMBL" id="RBKS01000001">
    <property type="protein sequence ID" value="RKR75281.1"/>
    <property type="molecule type" value="Genomic_DNA"/>
</dbReference>
<dbReference type="OrthoDB" id="145388at2"/>
<dbReference type="InterPro" id="IPR010290">
    <property type="entry name" value="TM_effector"/>
</dbReference>
<evidence type="ECO:0000256" key="7">
    <source>
        <dbReference type="SAM" id="Phobius"/>
    </source>
</evidence>
<protein>
    <submittedName>
        <fullName evidence="9">Transmembrane secretion effector</fullName>
    </submittedName>
</protein>
<dbReference type="CDD" id="cd06173">
    <property type="entry name" value="MFS_MefA_like"/>
    <property type="match status" value="1"/>
</dbReference>
<feature type="transmembrane region" description="Helical" evidence="7">
    <location>
        <begin position="395"/>
        <end position="428"/>
    </location>
</feature>
<keyword evidence="2" id="KW-0813">Transport</keyword>
<dbReference type="Gene3D" id="1.20.1250.20">
    <property type="entry name" value="MFS general substrate transporter like domains"/>
    <property type="match status" value="1"/>
</dbReference>
<dbReference type="PROSITE" id="PS50850">
    <property type="entry name" value="MFS"/>
    <property type="match status" value="1"/>
</dbReference>
<accession>A0A495IJ02</accession>
<keyword evidence="4 7" id="KW-0812">Transmembrane</keyword>
<dbReference type="InterPro" id="IPR020846">
    <property type="entry name" value="MFS_dom"/>
</dbReference>
<gene>
    <name evidence="9" type="ORF">C8E83_2420</name>
</gene>
<evidence type="ECO:0000256" key="3">
    <source>
        <dbReference type="ARBA" id="ARBA00022475"/>
    </source>
</evidence>
<dbReference type="GO" id="GO:0022857">
    <property type="term" value="F:transmembrane transporter activity"/>
    <property type="evidence" value="ECO:0007669"/>
    <property type="project" value="InterPro"/>
</dbReference>
<evidence type="ECO:0000256" key="4">
    <source>
        <dbReference type="ARBA" id="ARBA00022692"/>
    </source>
</evidence>
<dbReference type="Pfam" id="PF05977">
    <property type="entry name" value="MFS_3"/>
    <property type="match status" value="1"/>
</dbReference>
<evidence type="ECO:0000259" key="8">
    <source>
        <dbReference type="PROSITE" id="PS50850"/>
    </source>
</evidence>
<evidence type="ECO:0000256" key="1">
    <source>
        <dbReference type="ARBA" id="ARBA00004651"/>
    </source>
</evidence>
<comment type="subcellular location">
    <subcellularLocation>
        <location evidence="1">Cell membrane</location>
        <topology evidence="1">Multi-pass membrane protein</topology>
    </subcellularLocation>
</comment>
<proteinExistence type="predicted"/>
<comment type="caution">
    <text evidence="9">The sequence shown here is derived from an EMBL/GenBank/DDBJ whole genome shotgun (WGS) entry which is preliminary data.</text>
</comment>
<reference evidence="9 10" key="1">
    <citation type="submission" date="2018-10" db="EMBL/GenBank/DDBJ databases">
        <title>Sequencing the genomes of 1000 actinobacteria strains.</title>
        <authorList>
            <person name="Klenk H.-P."/>
        </authorList>
    </citation>
    <scope>NUCLEOTIDE SEQUENCE [LARGE SCALE GENOMIC DNA]</scope>
    <source>
        <strain evidence="9 10">DSM 17894</strain>
    </source>
</reference>
<evidence type="ECO:0000256" key="2">
    <source>
        <dbReference type="ARBA" id="ARBA00022448"/>
    </source>
</evidence>
<feature type="transmembrane region" description="Helical" evidence="7">
    <location>
        <begin position="320"/>
        <end position="350"/>
    </location>
</feature>
<dbReference type="InterPro" id="IPR036259">
    <property type="entry name" value="MFS_trans_sf"/>
</dbReference>
<keyword evidence="3" id="KW-1003">Cell membrane</keyword>
<feature type="transmembrane region" description="Helical" evidence="7">
    <location>
        <begin position="91"/>
        <end position="111"/>
    </location>
</feature>
<dbReference type="PANTHER" id="PTHR23513:SF11">
    <property type="entry name" value="STAPHYLOFERRIN A TRANSPORTER"/>
    <property type="match status" value="1"/>
</dbReference>
<dbReference type="GO" id="GO:0005886">
    <property type="term" value="C:plasma membrane"/>
    <property type="evidence" value="ECO:0007669"/>
    <property type="project" value="UniProtKB-SubCell"/>
</dbReference>
<keyword evidence="10" id="KW-1185">Reference proteome</keyword>